<feature type="domain" description="YdhG-like" evidence="1">
    <location>
        <begin position="16"/>
        <end position="111"/>
    </location>
</feature>
<dbReference type="Proteomes" id="UP000229897">
    <property type="component" value="Chromosome"/>
</dbReference>
<name>A0A2D2DPF9_9BURK</name>
<keyword evidence="3" id="KW-1185">Reference proteome</keyword>
<dbReference type="Pfam" id="PF08818">
    <property type="entry name" value="DUF1801"/>
    <property type="match status" value="1"/>
</dbReference>
<protein>
    <submittedName>
        <fullName evidence="2">Iron chaperone</fullName>
    </submittedName>
</protein>
<dbReference type="AlphaFoldDB" id="A0A2D2DPF9"/>
<dbReference type="KEGG" id="mass:CR152_21790"/>
<accession>A0A2D2DPF9</accession>
<gene>
    <name evidence="2" type="ORF">CR152_21790</name>
</gene>
<evidence type="ECO:0000313" key="3">
    <source>
        <dbReference type="Proteomes" id="UP000229897"/>
    </source>
</evidence>
<organism evidence="2 3">
    <name type="scientific">Massilia violaceinigra</name>
    <dbReference type="NCBI Taxonomy" id="2045208"/>
    <lineage>
        <taxon>Bacteria</taxon>
        <taxon>Pseudomonadati</taxon>
        <taxon>Pseudomonadota</taxon>
        <taxon>Betaproteobacteria</taxon>
        <taxon>Burkholderiales</taxon>
        <taxon>Oxalobacteraceae</taxon>
        <taxon>Telluria group</taxon>
        <taxon>Massilia</taxon>
    </lineage>
</organism>
<dbReference type="SUPFAM" id="SSF159888">
    <property type="entry name" value="YdhG-like"/>
    <property type="match status" value="1"/>
</dbReference>
<dbReference type="InterPro" id="IPR014922">
    <property type="entry name" value="YdhG-like"/>
</dbReference>
<reference evidence="2" key="1">
    <citation type="submission" date="2017-10" db="EMBL/GenBank/DDBJ databases">
        <title>Massilia psychrophilum sp. nov., a novel purple-pigmented bacterium isolated from Tianshan glacier, Xinjiang Municipality, China.</title>
        <authorList>
            <person name="Wang H."/>
        </authorList>
    </citation>
    <scope>NUCLEOTIDE SEQUENCE [LARGE SCALE GENOMIC DNA]</scope>
    <source>
        <strain evidence="2">B2</strain>
    </source>
</reference>
<evidence type="ECO:0000259" key="1">
    <source>
        <dbReference type="Pfam" id="PF08818"/>
    </source>
</evidence>
<proteinExistence type="predicted"/>
<sequence length="130" mass="14819">MTVFADFLAQIAAPQHRERTRAVLDWVAEQFPHLDRKIAWNQPMFTDHGTFIIGFSLAKPHLAVAPEAAAIDHFSREIVAAGYGHTGQLIRIPWMDEVEFSLLEKIIDFNIVDKARCDTFWRKQAKPACS</sequence>
<dbReference type="Gene3D" id="3.90.1150.200">
    <property type="match status" value="1"/>
</dbReference>
<dbReference type="EMBL" id="CP024608">
    <property type="protein sequence ID" value="ATQ76860.1"/>
    <property type="molecule type" value="Genomic_DNA"/>
</dbReference>
<dbReference type="OrthoDB" id="384795at2"/>
<evidence type="ECO:0000313" key="2">
    <source>
        <dbReference type="EMBL" id="ATQ76860.1"/>
    </source>
</evidence>
<dbReference type="RefSeq" id="WP_099878481.1">
    <property type="nucleotide sequence ID" value="NZ_CP024608.1"/>
</dbReference>